<evidence type="ECO:0000313" key="2">
    <source>
        <dbReference type="Proteomes" id="UP000317650"/>
    </source>
</evidence>
<sequence>METASLMRSRRQEWSYGRRDELCECPHLYTHDLGKGRRSHGYRIIRLRRNKGGQGEDMGSGFGAIGPTETSELKYRVTGGA</sequence>
<organism evidence="1 2">
    <name type="scientific">Musa balbisiana</name>
    <name type="common">Banana</name>
    <dbReference type="NCBI Taxonomy" id="52838"/>
    <lineage>
        <taxon>Eukaryota</taxon>
        <taxon>Viridiplantae</taxon>
        <taxon>Streptophyta</taxon>
        <taxon>Embryophyta</taxon>
        <taxon>Tracheophyta</taxon>
        <taxon>Spermatophyta</taxon>
        <taxon>Magnoliopsida</taxon>
        <taxon>Liliopsida</taxon>
        <taxon>Zingiberales</taxon>
        <taxon>Musaceae</taxon>
        <taxon>Musa</taxon>
    </lineage>
</organism>
<comment type="caution">
    <text evidence="1">The sequence shown here is derived from an EMBL/GenBank/DDBJ whole genome shotgun (WGS) entry which is preliminary data.</text>
</comment>
<evidence type="ECO:0000313" key="1">
    <source>
        <dbReference type="EMBL" id="THU54134.1"/>
    </source>
</evidence>
<reference evidence="1 2" key="1">
    <citation type="journal article" date="2019" name="Nat. Plants">
        <title>Genome sequencing of Musa balbisiana reveals subgenome evolution and function divergence in polyploid bananas.</title>
        <authorList>
            <person name="Yao X."/>
        </authorList>
    </citation>
    <scope>NUCLEOTIDE SEQUENCE [LARGE SCALE GENOMIC DNA]</scope>
    <source>
        <strain evidence="2">cv. DH-PKW</strain>
        <tissue evidence="1">Leaves</tissue>
    </source>
</reference>
<accession>A0A4S8J0A4</accession>
<dbReference type="Proteomes" id="UP000317650">
    <property type="component" value="Chromosome 10"/>
</dbReference>
<keyword evidence="2" id="KW-1185">Reference proteome</keyword>
<proteinExistence type="predicted"/>
<gene>
    <name evidence="1" type="ORF">C4D60_Mb10t21810</name>
</gene>
<dbReference type="EMBL" id="PYDT01000008">
    <property type="protein sequence ID" value="THU54134.1"/>
    <property type="molecule type" value="Genomic_DNA"/>
</dbReference>
<dbReference type="AlphaFoldDB" id="A0A4S8J0A4"/>
<name>A0A4S8J0A4_MUSBA</name>
<protein>
    <submittedName>
        <fullName evidence="1">Uncharacterized protein</fullName>
    </submittedName>
</protein>